<evidence type="ECO:0000313" key="2">
    <source>
        <dbReference type="Proteomes" id="UP001558632"/>
    </source>
</evidence>
<protein>
    <submittedName>
        <fullName evidence="1">Uncharacterized protein</fullName>
    </submittedName>
</protein>
<sequence>MRYASVRIGQLDRRTDRHKWTRHNEDKDPGCCQHRWSNICPVRGSCDAFKRPPCLSALFCQLPGQRAPATLRGRLIRLSSRLLHARAITSSQQPFLYYYSSHLSRHYVH</sequence>
<comment type="caution">
    <text evidence="1">The sequence shown here is derived from an EMBL/GenBank/DDBJ whole genome shotgun (WGS) entry which is preliminary data.</text>
</comment>
<evidence type="ECO:0000313" key="1">
    <source>
        <dbReference type="EMBL" id="KAL1245032.1"/>
    </source>
</evidence>
<accession>A0ABR3KX22</accession>
<reference evidence="1 2" key="1">
    <citation type="submission" date="2024-07" db="EMBL/GenBank/DDBJ databases">
        <title>Enhanced genomic and transcriptomic resources for Trichinella pseudospiralis and T. spiralis underpin the discovery of pronounced molecular differences between stages and species.</title>
        <authorList>
            <person name="Pasi K.K."/>
            <person name="La Rosa G."/>
            <person name="Gomez-Morales M.A."/>
            <person name="Tosini F."/>
            <person name="Sumanam S."/>
            <person name="Young N.D."/>
            <person name="Chang B.C."/>
            <person name="Robin G.B."/>
        </authorList>
    </citation>
    <scope>NUCLEOTIDE SEQUENCE [LARGE SCALE GENOMIC DNA]</scope>
    <source>
        <strain evidence="1">ISS534</strain>
    </source>
</reference>
<proteinExistence type="predicted"/>
<dbReference type="EMBL" id="JBEUSY010000120">
    <property type="protein sequence ID" value="KAL1245032.1"/>
    <property type="molecule type" value="Genomic_DNA"/>
</dbReference>
<keyword evidence="2" id="KW-1185">Reference proteome</keyword>
<organism evidence="1 2">
    <name type="scientific">Trichinella spiralis</name>
    <name type="common">Trichina worm</name>
    <dbReference type="NCBI Taxonomy" id="6334"/>
    <lineage>
        <taxon>Eukaryota</taxon>
        <taxon>Metazoa</taxon>
        <taxon>Ecdysozoa</taxon>
        <taxon>Nematoda</taxon>
        <taxon>Enoplea</taxon>
        <taxon>Dorylaimia</taxon>
        <taxon>Trichinellida</taxon>
        <taxon>Trichinellidae</taxon>
        <taxon>Trichinella</taxon>
    </lineage>
</organism>
<dbReference type="Proteomes" id="UP001558632">
    <property type="component" value="Unassembled WGS sequence"/>
</dbReference>
<gene>
    <name evidence="1" type="ORF">TSPI_07870</name>
</gene>
<name>A0ABR3KX22_TRISP</name>